<keyword evidence="1" id="KW-0175">Coiled coil</keyword>
<proteinExistence type="predicted"/>
<dbReference type="Pfam" id="PF14542">
    <property type="entry name" value="Acetyltransf_CG"/>
    <property type="match status" value="1"/>
</dbReference>
<dbReference type="EMBL" id="JAVDQH010000001">
    <property type="protein sequence ID" value="MDR6242302.1"/>
    <property type="molecule type" value="Genomic_DNA"/>
</dbReference>
<feature type="domain" description="N-acetyltransferase" evidence="2">
    <location>
        <begin position="110"/>
        <end position="240"/>
    </location>
</feature>
<accession>A0ABU1IUI0</accession>
<organism evidence="4 5">
    <name type="scientific">Paenibacillus hunanensis</name>
    <dbReference type="NCBI Taxonomy" id="539262"/>
    <lineage>
        <taxon>Bacteria</taxon>
        <taxon>Bacillati</taxon>
        <taxon>Bacillota</taxon>
        <taxon>Bacilli</taxon>
        <taxon>Bacillales</taxon>
        <taxon>Paenibacillaceae</taxon>
        <taxon>Paenibacillus</taxon>
    </lineage>
</organism>
<dbReference type="PROSITE" id="PS51186">
    <property type="entry name" value="GNAT"/>
    <property type="match status" value="1"/>
</dbReference>
<protein>
    <submittedName>
        <fullName evidence="4">GNAT family acetyltransferase/uncharacterized protein YukE</fullName>
    </submittedName>
</protein>
<dbReference type="InterPro" id="IPR031165">
    <property type="entry name" value="GNAT_YJDJ"/>
</dbReference>
<sequence length="240" mass="26354">MRNPIKELMGIKDSINGVKNTMDEIKTMLDDVKGDVDNVQQKLQGTMEHAKSTSEKAKLSADQLKQALGEASTGLNASKQHIESTKKDIQQTTKVIKGLFGKVSNNGHASISDTANNGQTQAIPAQVTSSSGALADSHTRSWLQDIEGAQLIKEGPAYFVKLGERVIGEITYIPGPENDTWTLNHTYVDPQFRGGRIAKGLLDEVVHAARVEGKKIFPTCSYALVQFKRDRSYEDVWLRA</sequence>
<keyword evidence="5" id="KW-1185">Reference proteome</keyword>
<dbReference type="SUPFAM" id="SSF55729">
    <property type="entry name" value="Acyl-CoA N-acyltransferases (Nat)"/>
    <property type="match status" value="1"/>
</dbReference>
<evidence type="ECO:0000313" key="4">
    <source>
        <dbReference type="EMBL" id="MDR6242302.1"/>
    </source>
</evidence>
<feature type="coiled-coil region" evidence="1">
    <location>
        <begin position="22"/>
        <end position="67"/>
    </location>
</feature>
<dbReference type="Proteomes" id="UP001185028">
    <property type="component" value="Unassembled WGS sequence"/>
</dbReference>
<dbReference type="Gene3D" id="3.40.630.30">
    <property type="match status" value="1"/>
</dbReference>
<dbReference type="PROSITE" id="PS51729">
    <property type="entry name" value="GNAT_YJDJ"/>
    <property type="match status" value="1"/>
</dbReference>
<evidence type="ECO:0000259" key="3">
    <source>
        <dbReference type="PROSITE" id="PS51729"/>
    </source>
</evidence>
<dbReference type="InterPro" id="IPR016181">
    <property type="entry name" value="Acyl_CoA_acyltransferase"/>
</dbReference>
<dbReference type="Gene3D" id="1.20.1480.30">
    <property type="entry name" value="Designed four-helix bundle protein"/>
    <property type="match status" value="1"/>
</dbReference>
<dbReference type="RefSeq" id="WP_229685670.1">
    <property type="nucleotide sequence ID" value="NZ_BMMB01000003.1"/>
</dbReference>
<dbReference type="CDD" id="cd04301">
    <property type="entry name" value="NAT_SF"/>
    <property type="match status" value="1"/>
</dbReference>
<evidence type="ECO:0000256" key="1">
    <source>
        <dbReference type="SAM" id="Coils"/>
    </source>
</evidence>
<reference evidence="4 5" key="1">
    <citation type="submission" date="2023-07" db="EMBL/GenBank/DDBJ databases">
        <title>Genomic Encyclopedia of Type Strains, Phase IV (KMG-IV): sequencing the most valuable type-strain genomes for metagenomic binning, comparative biology and taxonomic classification.</title>
        <authorList>
            <person name="Goeker M."/>
        </authorList>
    </citation>
    <scope>NUCLEOTIDE SEQUENCE [LARGE SCALE GENOMIC DNA]</scope>
    <source>
        <strain evidence="4 5">DSM 22170</strain>
    </source>
</reference>
<name>A0ABU1IUI0_9BACL</name>
<feature type="domain" description="N-acetyltransferase" evidence="3">
    <location>
        <begin position="150"/>
        <end position="238"/>
    </location>
</feature>
<dbReference type="InterPro" id="IPR000182">
    <property type="entry name" value="GNAT_dom"/>
</dbReference>
<gene>
    <name evidence="4" type="ORF">JOC58_000186</name>
</gene>
<evidence type="ECO:0000313" key="5">
    <source>
        <dbReference type="Proteomes" id="UP001185028"/>
    </source>
</evidence>
<evidence type="ECO:0000259" key="2">
    <source>
        <dbReference type="PROSITE" id="PS51186"/>
    </source>
</evidence>
<comment type="caution">
    <text evidence="4">The sequence shown here is derived from an EMBL/GenBank/DDBJ whole genome shotgun (WGS) entry which is preliminary data.</text>
</comment>